<dbReference type="Pfam" id="PF03466">
    <property type="entry name" value="LysR_substrate"/>
    <property type="match status" value="1"/>
</dbReference>
<feature type="domain" description="LysR substrate-binding" evidence="1">
    <location>
        <begin position="6"/>
        <end position="71"/>
    </location>
</feature>
<evidence type="ECO:0000313" key="2">
    <source>
        <dbReference type="EMBL" id="VEB43979.1"/>
    </source>
</evidence>
<dbReference type="AlphaFoldDB" id="A0A3S4LJU1"/>
<name>A0A3S4LJU1_CHRVL</name>
<dbReference type="SUPFAM" id="SSF53850">
    <property type="entry name" value="Periplasmic binding protein-like II"/>
    <property type="match status" value="1"/>
</dbReference>
<organism evidence="2 3">
    <name type="scientific">Chromobacterium violaceum</name>
    <dbReference type="NCBI Taxonomy" id="536"/>
    <lineage>
        <taxon>Bacteria</taxon>
        <taxon>Pseudomonadati</taxon>
        <taxon>Pseudomonadota</taxon>
        <taxon>Betaproteobacteria</taxon>
        <taxon>Neisseriales</taxon>
        <taxon>Chromobacteriaceae</taxon>
        <taxon>Chromobacterium</taxon>
    </lineage>
</organism>
<dbReference type="EMBL" id="LR134182">
    <property type="protein sequence ID" value="VEB43979.1"/>
    <property type="molecule type" value="Genomic_DNA"/>
</dbReference>
<dbReference type="CDD" id="cd05466">
    <property type="entry name" value="PBP2_LTTR_substrate"/>
    <property type="match status" value="1"/>
</dbReference>
<accession>A0A3S4LJU1</accession>
<dbReference type="Proteomes" id="UP000275777">
    <property type="component" value="Chromosome"/>
</dbReference>
<protein>
    <submittedName>
        <fullName evidence="2">LysR substrate binding domain</fullName>
    </submittedName>
</protein>
<dbReference type="Gene3D" id="3.40.190.290">
    <property type="match status" value="1"/>
</dbReference>
<dbReference type="InterPro" id="IPR005119">
    <property type="entry name" value="LysR_subst-bd"/>
</dbReference>
<gene>
    <name evidence="2" type="ORF">NCTC9695_04448</name>
</gene>
<reference evidence="2 3" key="1">
    <citation type="submission" date="2018-12" db="EMBL/GenBank/DDBJ databases">
        <authorList>
            <consortium name="Pathogen Informatics"/>
        </authorList>
    </citation>
    <scope>NUCLEOTIDE SEQUENCE [LARGE SCALE GENOMIC DNA]</scope>
    <source>
        <strain evidence="2 3">NCTC9695</strain>
    </source>
</reference>
<proteinExistence type="predicted"/>
<evidence type="ECO:0000259" key="1">
    <source>
        <dbReference type="Pfam" id="PF03466"/>
    </source>
</evidence>
<sequence length="106" mass="11364">MASGKLKDLGKLPWVGISQFSSLSKITAELWREINISPKKVAESDHLAVILELVAAGVGAALVREEEALAWEAKGASGWCPICASEPNCSSSTRRTGPAIRCWRPC</sequence>
<evidence type="ECO:0000313" key="3">
    <source>
        <dbReference type="Proteomes" id="UP000275777"/>
    </source>
</evidence>